<proteinExistence type="predicted"/>
<evidence type="ECO:0000313" key="2">
    <source>
        <dbReference type="Proteomes" id="UP000254304"/>
    </source>
</evidence>
<dbReference type="AlphaFoldDB" id="A0A377NGQ8"/>
<dbReference type="EMBL" id="UGGO01000001">
    <property type="protein sequence ID" value="STQ45968.1"/>
    <property type="molecule type" value="Genomic_DNA"/>
</dbReference>
<sequence length="38" mass="4237">MTPEVFKEQQALADKFSENGLLPVKVNVSSATWSLDKK</sequence>
<organism evidence="1 2">
    <name type="scientific">Ewingella americana</name>
    <dbReference type="NCBI Taxonomy" id="41202"/>
    <lineage>
        <taxon>Bacteria</taxon>
        <taxon>Pseudomonadati</taxon>
        <taxon>Pseudomonadota</taxon>
        <taxon>Gammaproteobacteria</taxon>
        <taxon>Enterobacterales</taxon>
        <taxon>Yersiniaceae</taxon>
        <taxon>Ewingella</taxon>
    </lineage>
</organism>
<reference evidence="1 2" key="1">
    <citation type="submission" date="2018-06" db="EMBL/GenBank/DDBJ databases">
        <authorList>
            <consortium name="Pathogen Informatics"/>
            <person name="Doyle S."/>
        </authorList>
    </citation>
    <scope>NUCLEOTIDE SEQUENCE [LARGE SCALE GENOMIC DNA]</scope>
    <source>
        <strain evidence="1 2">NCTC12157</strain>
    </source>
</reference>
<name>A0A377NGQ8_9GAMM</name>
<dbReference type="Proteomes" id="UP000254304">
    <property type="component" value="Unassembled WGS sequence"/>
</dbReference>
<evidence type="ECO:0000313" key="1">
    <source>
        <dbReference type="EMBL" id="STQ45968.1"/>
    </source>
</evidence>
<dbReference type="Gene3D" id="3.40.190.10">
    <property type="entry name" value="Periplasmic binding protein-like II"/>
    <property type="match status" value="1"/>
</dbReference>
<protein>
    <submittedName>
        <fullName evidence="1">Uncharacterized protein</fullName>
    </submittedName>
</protein>
<gene>
    <name evidence="1" type="ORF">NCTC12157_03723</name>
</gene>
<accession>A0A377NGQ8</accession>